<dbReference type="EMBL" id="AP018495">
    <property type="protein sequence ID" value="BBI30169.1"/>
    <property type="molecule type" value="Genomic_DNA"/>
</dbReference>
<reference evidence="2" key="1">
    <citation type="journal article" date="2019" name="J. Virol.">
        <title>Medusavirus, a novel large DNA virus discovered from hot spring water.</title>
        <authorList>
            <person name="Yoshikawa G."/>
            <person name="Blanc-Mathieu R."/>
            <person name="Song C."/>
            <person name="Kayama Y."/>
            <person name="Mochizuki T."/>
            <person name="Murata K."/>
            <person name="Ogata H."/>
            <person name="Takemura M."/>
        </authorList>
    </citation>
    <scope>NUCLEOTIDE SEQUENCE [LARGE SCALE GENOMIC DNA]</scope>
</reference>
<evidence type="ECO:0000313" key="2">
    <source>
        <dbReference type="Proteomes" id="UP001161669"/>
    </source>
</evidence>
<dbReference type="Proteomes" id="UP001161669">
    <property type="component" value="Segment"/>
</dbReference>
<proteinExistence type="predicted"/>
<protein>
    <submittedName>
        <fullName evidence="1">Uncharacterized protein</fullName>
    </submittedName>
</protein>
<dbReference type="KEGG" id="vg:80540521"/>
<name>A0A3T1CWI1_9VIRU</name>
<accession>A0A3T1CWI1</accession>
<evidence type="ECO:0000313" key="1">
    <source>
        <dbReference type="EMBL" id="BBI30169.1"/>
    </source>
</evidence>
<keyword evidence="2" id="KW-1185">Reference proteome</keyword>
<sequence>MESTIPTAGVAFQRSCEALIYTKIQEAIASGKFEATFEYGFVQDVGVAELLKSRGYTTEVVGSKESGYNVKVSWLPKDLPKKPKVVLSYD</sequence>
<organism evidence="1 2">
    <name type="scientific">Acanthamoeba castellanii medusavirus J1</name>
    <dbReference type="NCBI Taxonomy" id="3114988"/>
    <lineage>
        <taxon>Viruses</taxon>
        <taxon>Varidnaviria</taxon>
        <taxon>Bamfordvirae</taxon>
        <taxon>Nucleocytoviricota</taxon>
        <taxon>Megaviricetes</taxon>
        <taxon>Mamonoviridae</taxon>
        <taxon>Medusavirus</taxon>
        <taxon>Medusavirus medusae</taxon>
    </lineage>
</organism>